<gene>
    <name evidence="1" type="ORF">NEOLEDRAFT_352947</name>
</gene>
<accession>A0A165SSI4</accession>
<sequence length="93" mass="10265">MGCPNFWKVDGPCLGQPDFCSCGSPNVRSLCLNVVGRCTLFMYSSDSSYCVLLDRGSISAVICWVWATCYARVITFLTRLRCCLRCRTGSGIC</sequence>
<dbReference type="Proteomes" id="UP000076761">
    <property type="component" value="Unassembled WGS sequence"/>
</dbReference>
<evidence type="ECO:0000313" key="1">
    <source>
        <dbReference type="EMBL" id="KZT25610.1"/>
    </source>
</evidence>
<keyword evidence="2" id="KW-1185">Reference proteome</keyword>
<protein>
    <submittedName>
        <fullName evidence="1">Uncharacterized protein</fullName>
    </submittedName>
</protein>
<proteinExistence type="predicted"/>
<name>A0A165SSI4_9AGAM</name>
<organism evidence="1 2">
    <name type="scientific">Neolentinus lepideus HHB14362 ss-1</name>
    <dbReference type="NCBI Taxonomy" id="1314782"/>
    <lineage>
        <taxon>Eukaryota</taxon>
        <taxon>Fungi</taxon>
        <taxon>Dikarya</taxon>
        <taxon>Basidiomycota</taxon>
        <taxon>Agaricomycotina</taxon>
        <taxon>Agaricomycetes</taxon>
        <taxon>Gloeophyllales</taxon>
        <taxon>Gloeophyllaceae</taxon>
        <taxon>Neolentinus</taxon>
    </lineage>
</organism>
<evidence type="ECO:0000313" key="2">
    <source>
        <dbReference type="Proteomes" id="UP000076761"/>
    </source>
</evidence>
<dbReference type="InParanoid" id="A0A165SSI4"/>
<reference evidence="1 2" key="1">
    <citation type="journal article" date="2016" name="Mol. Biol. Evol.">
        <title>Comparative Genomics of Early-Diverging Mushroom-Forming Fungi Provides Insights into the Origins of Lignocellulose Decay Capabilities.</title>
        <authorList>
            <person name="Nagy L.G."/>
            <person name="Riley R."/>
            <person name="Tritt A."/>
            <person name="Adam C."/>
            <person name="Daum C."/>
            <person name="Floudas D."/>
            <person name="Sun H."/>
            <person name="Yadav J.S."/>
            <person name="Pangilinan J."/>
            <person name="Larsson K.H."/>
            <person name="Matsuura K."/>
            <person name="Barry K."/>
            <person name="Labutti K."/>
            <person name="Kuo R."/>
            <person name="Ohm R.A."/>
            <person name="Bhattacharya S.S."/>
            <person name="Shirouzu T."/>
            <person name="Yoshinaga Y."/>
            <person name="Martin F.M."/>
            <person name="Grigoriev I.V."/>
            <person name="Hibbett D.S."/>
        </authorList>
    </citation>
    <scope>NUCLEOTIDE SEQUENCE [LARGE SCALE GENOMIC DNA]</scope>
    <source>
        <strain evidence="1 2">HHB14362 ss-1</strain>
    </source>
</reference>
<dbReference type="EMBL" id="KV425571">
    <property type="protein sequence ID" value="KZT25610.1"/>
    <property type="molecule type" value="Genomic_DNA"/>
</dbReference>
<dbReference type="AlphaFoldDB" id="A0A165SSI4"/>